<dbReference type="EMBL" id="FZNV01000002">
    <property type="protein sequence ID" value="SNR47482.1"/>
    <property type="molecule type" value="Genomic_DNA"/>
</dbReference>
<name>A0ABY1SGV8_9FLAO</name>
<evidence type="ECO:0000313" key="4">
    <source>
        <dbReference type="Proteomes" id="UP000198337"/>
    </source>
</evidence>
<organism evidence="3 4">
    <name type="scientific">Maribacter sedimenticola</name>
    <dbReference type="NCBI Taxonomy" id="228956"/>
    <lineage>
        <taxon>Bacteria</taxon>
        <taxon>Pseudomonadati</taxon>
        <taxon>Bacteroidota</taxon>
        <taxon>Flavobacteriia</taxon>
        <taxon>Flavobacteriales</taxon>
        <taxon>Flavobacteriaceae</taxon>
        <taxon>Maribacter</taxon>
    </lineage>
</organism>
<keyword evidence="2" id="KW-1133">Transmembrane helix</keyword>
<evidence type="ECO:0008006" key="5">
    <source>
        <dbReference type="Google" id="ProtNLM"/>
    </source>
</evidence>
<dbReference type="RefSeq" id="WP_089260450.1">
    <property type="nucleotide sequence ID" value="NZ_FZNV01000002.1"/>
</dbReference>
<reference evidence="3 4" key="1">
    <citation type="submission" date="2017-06" db="EMBL/GenBank/DDBJ databases">
        <authorList>
            <person name="Varghese N."/>
            <person name="Submissions S."/>
        </authorList>
    </citation>
    <scope>NUCLEOTIDE SEQUENCE [LARGE SCALE GENOMIC DNA]</scope>
    <source>
        <strain evidence="3 4">DSM 19840</strain>
    </source>
</reference>
<feature type="transmembrane region" description="Helical" evidence="2">
    <location>
        <begin position="48"/>
        <end position="70"/>
    </location>
</feature>
<gene>
    <name evidence="3" type="ORF">SAMN04488009_2032</name>
</gene>
<keyword evidence="4" id="KW-1185">Reference proteome</keyword>
<evidence type="ECO:0000313" key="3">
    <source>
        <dbReference type="EMBL" id="SNR47482.1"/>
    </source>
</evidence>
<accession>A0ABY1SGV8</accession>
<dbReference type="Proteomes" id="UP000198337">
    <property type="component" value="Unassembled WGS sequence"/>
</dbReference>
<comment type="caution">
    <text evidence="3">The sequence shown here is derived from an EMBL/GenBank/DDBJ whole genome shotgun (WGS) entry which is preliminary data.</text>
</comment>
<evidence type="ECO:0000256" key="2">
    <source>
        <dbReference type="SAM" id="Phobius"/>
    </source>
</evidence>
<evidence type="ECO:0000256" key="1">
    <source>
        <dbReference type="SAM" id="Coils"/>
    </source>
</evidence>
<keyword evidence="1" id="KW-0175">Coiled coil</keyword>
<keyword evidence="2" id="KW-0472">Membrane</keyword>
<keyword evidence="2" id="KW-0812">Transmembrane</keyword>
<protein>
    <recommendedName>
        <fullName evidence="5">Anti-sigma factor</fullName>
    </recommendedName>
</protein>
<feature type="coiled-coil region" evidence="1">
    <location>
        <begin position="120"/>
        <end position="168"/>
    </location>
</feature>
<sequence>MDSLEKYIKENKAFFNDQKADRAKLWENIEAELGHTQPKVIPLWKSPLFKIAASFLLLIGITGILGSIFLGNNAQEHQFASQELRDIDMHYQGLVSYQIQLVHKNEQLSETDKAEFLSFIDELDQEYEELRLEMQNNLDNERVLEAIVANYRKRIELIENLLRQLNESKLKDEEYGYTL</sequence>
<proteinExistence type="predicted"/>